<accession>A0A0F9VXG7</accession>
<evidence type="ECO:0000313" key="1">
    <source>
        <dbReference type="EMBL" id="KKN70388.1"/>
    </source>
</evidence>
<gene>
    <name evidence="1" type="ORF">LCGC14_0430830</name>
</gene>
<proteinExistence type="predicted"/>
<name>A0A0F9VXG7_9ZZZZ</name>
<organism evidence="1">
    <name type="scientific">marine sediment metagenome</name>
    <dbReference type="NCBI Taxonomy" id="412755"/>
    <lineage>
        <taxon>unclassified sequences</taxon>
        <taxon>metagenomes</taxon>
        <taxon>ecological metagenomes</taxon>
    </lineage>
</organism>
<dbReference type="AlphaFoldDB" id="A0A0F9VXG7"/>
<sequence>MAALTDAELTDRVEEILEDGSNAIFTAASISSQLQDDLKTVSFYKPWEIRQTLFARDGSRELSLSTIDNLIDIDEVEYPIDRDPRAFRSFEENHQMLIMDIRAKPSATIQQKDILLTTGTENQVLTGTVTFTANSTAVTGSGTAFSTELQVGYYISPTSLTAWYRVASITDDTNLVLAEVVKTNDGGADTGTYYWFRPVYLYCNKNHYVEKTQTDLAGAIDLVAGYAKDSWMVHVDALGTGTMPRDMLFTIAGVDGVYRITDDATIGSSEADIFFDPPLKGVAADNSVVTFYASSLDKELESVLPDYTAAKVALNWVGDTRTTQDNVRTILDTTNTELDKVGARLTNAVAHITSGAGEITDKRAAAITELDLANQMIDDSETDLDAATSLINTVTIGDNPVGKRINSAMARLSNSRAEINLARGYLVPHSTGLAYSNLAARELQAANGYISEGTSYINEAMARLRTSTLQLTHLQNWANRKLEATLQTLRRMSSPKQKTYGYSRD</sequence>
<comment type="caution">
    <text evidence="1">The sequence shown here is derived from an EMBL/GenBank/DDBJ whole genome shotgun (WGS) entry which is preliminary data.</text>
</comment>
<protein>
    <submittedName>
        <fullName evidence="1">Uncharacterized protein</fullName>
    </submittedName>
</protein>
<dbReference type="EMBL" id="LAZR01000403">
    <property type="protein sequence ID" value="KKN70388.1"/>
    <property type="molecule type" value="Genomic_DNA"/>
</dbReference>
<reference evidence="1" key="1">
    <citation type="journal article" date="2015" name="Nature">
        <title>Complex archaea that bridge the gap between prokaryotes and eukaryotes.</title>
        <authorList>
            <person name="Spang A."/>
            <person name="Saw J.H."/>
            <person name="Jorgensen S.L."/>
            <person name="Zaremba-Niedzwiedzka K."/>
            <person name="Martijn J."/>
            <person name="Lind A.E."/>
            <person name="van Eijk R."/>
            <person name="Schleper C."/>
            <person name="Guy L."/>
            <person name="Ettema T.J."/>
        </authorList>
    </citation>
    <scope>NUCLEOTIDE SEQUENCE</scope>
</reference>